<keyword evidence="1" id="KW-0963">Cytoplasm</keyword>
<dbReference type="Pfam" id="PF00635">
    <property type="entry name" value="Motile_Sperm"/>
    <property type="match status" value="1"/>
</dbReference>
<keyword evidence="1" id="KW-0206">Cytoskeleton</keyword>
<dbReference type="SUPFAM" id="SSF49354">
    <property type="entry name" value="PapD-like"/>
    <property type="match status" value="2"/>
</dbReference>
<dbReference type="PROSITE" id="PS50202">
    <property type="entry name" value="MSP"/>
    <property type="match status" value="1"/>
</dbReference>
<protein>
    <recommendedName>
        <fullName evidence="1">Major sperm protein</fullName>
    </recommendedName>
</protein>
<dbReference type="Gene3D" id="2.60.40.10">
    <property type="entry name" value="Immunoglobulins"/>
    <property type="match status" value="2"/>
</dbReference>
<dbReference type="InterPro" id="IPR013783">
    <property type="entry name" value="Ig-like_fold"/>
</dbReference>
<dbReference type="InterPro" id="IPR000535">
    <property type="entry name" value="MSP_dom"/>
</dbReference>
<comment type="function">
    <text evidence="1">Central component in molecular interactions underlying sperm crawling. Forms an extensive filament system that extends from sperm villipoda, along the leading edge of the pseudopod.</text>
</comment>
<keyword evidence="3" id="KW-1185">Reference proteome</keyword>
<evidence type="ECO:0000313" key="4">
    <source>
        <dbReference type="WBParaSite" id="jg2001"/>
    </source>
</evidence>
<organism evidence="3 4">
    <name type="scientific">Ditylenchus dipsaci</name>
    <dbReference type="NCBI Taxonomy" id="166011"/>
    <lineage>
        <taxon>Eukaryota</taxon>
        <taxon>Metazoa</taxon>
        <taxon>Ecdysozoa</taxon>
        <taxon>Nematoda</taxon>
        <taxon>Chromadorea</taxon>
        <taxon>Rhabditida</taxon>
        <taxon>Tylenchina</taxon>
        <taxon>Tylenchomorpha</taxon>
        <taxon>Sphaerularioidea</taxon>
        <taxon>Anguinidae</taxon>
        <taxon>Anguininae</taxon>
        <taxon>Ditylenchus</taxon>
    </lineage>
</organism>
<dbReference type="WBParaSite" id="jg2001">
    <property type="protein sequence ID" value="jg2001"/>
    <property type="gene ID" value="jg2001"/>
</dbReference>
<evidence type="ECO:0000256" key="1">
    <source>
        <dbReference type="RuleBase" id="RU003425"/>
    </source>
</evidence>
<evidence type="ECO:0000259" key="2">
    <source>
        <dbReference type="PROSITE" id="PS50202"/>
    </source>
</evidence>
<dbReference type="InterPro" id="IPR008962">
    <property type="entry name" value="PapD-like_sf"/>
</dbReference>
<evidence type="ECO:0000313" key="3">
    <source>
        <dbReference type="Proteomes" id="UP000887574"/>
    </source>
</evidence>
<reference evidence="4" key="1">
    <citation type="submission" date="2022-11" db="UniProtKB">
        <authorList>
            <consortium name="WormBaseParasite"/>
        </authorList>
    </citation>
    <scope>IDENTIFICATION</scope>
</reference>
<accession>A0A915DHT1</accession>
<name>A0A915DHT1_9BILA</name>
<dbReference type="Proteomes" id="UP000887574">
    <property type="component" value="Unplaced"/>
</dbReference>
<proteinExistence type="predicted"/>
<sequence>MSTSATSSLVSNIIESQMLVGTLPDFELRVKPRWLIFSEKDAYKRAQFSTFTVQNRDSARICFRFKTKDKNLMMFTPGHGFLEANESCEVTVVIGEHEGWFKDASKCVGRIHKAADCRKCDSEPELATSGGRLQKEGTVPQYFQINTRSIDSTAGSVIRIAENWSSMSTSATSSLVSNIIESQMLVGTLPDFELRVKPRWLIFSEKDAYKRAQFSTFTVQNRDSARICFRFKTKVHTGHGFLEANESCEVTVVIGEHEGWFKDASKCVGRIHKVIVENVIVNPSLQLPEDVCKKKELCRSIFKSTREALTQQQGAVSIYTKMKIVLPNYDFSSNC</sequence>
<dbReference type="AlphaFoldDB" id="A0A915DHT1"/>
<feature type="domain" description="MSP" evidence="2">
    <location>
        <begin position="27"/>
        <end position="182"/>
    </location>
</feature>